<evidence type="ECO:0000256" key="11">
    <source>
        <dbReference type="SAM" id="SignalP"/>
    </source>
</evidence>
<accession>A0A421G5X6</accession>
<dbReference type="GO" id="GO:0016887">
    <property type="term" value="F:ATP hydrolysis activity"/>
    <property type="evidence" value="ECO:0007669"/>
    <property type="project" value="InterPro"/>
</dbReference>
<sequence length="463" mass="51884">MRVCYVLCVVTATLLASINAASAVTTADQKKVTNMVSGDLVQSINDQVGGNVILKNVSGVFKPGKITLLLDQPGFGKSTLMKMLSGRFPVDKNITVGGDISFNNVAKKQIIDRLPQFTSYVDQRVEHFAPLSVKEIFEFAYKICGGDITKRAEVLASLRTEKRGLEELEATKAIFANYPDVITQQLGLQNCQNTIVGDAMIRGVSGDGRKRVTTREIEFGMKYASLMDEISTGLDSAATYDIVNTQRSVAHTLQKTVVITLLQPSPEIFSLFDDVMILNEGELMYHGPCNKVENYFKTLGFKCPARRDITDYLLDLGTPEQYQYEAEHLAKPPRQPDEFGESFRRSEYYRETLAALEAPYEPKLLRTAKENMDPMPKFQQPFLESTAILFKRGLMITYQNKAFVMGRLVMILVMGLLFGTMYHDFDPTEVSVACGVIFSTVMFLSMGQSSQLPVYMMNREIFY</sequence>
<dbReference type="Pfam" id="PF16810">
    <property type="entry name" value="RXLR"/>
    <property type="match status" value="1"/>
</dbReference>
<dbReference type="AlphaFoldDB" id="A0A421G5X6"/>
<evidence type="ECO:0000256" key="4">
    <source>
        <dbReference type="ARBA" id="ARBA00022448"/>
    </source>
</evidence>
<keyword evidence="4" id="KW-0813">Transport</keyword>
<evidence type="ECO:0000256" key="8">
    <source>
        <dbReference type="ARBA" id="ARBA00022989"/>
    </source>
</evidence>
<dbReference type="Pfam" id="PF00005">
    <property type="entry name" value="ABC_tran"/>
    <property type="match status" value="1"/>
</dbReference>
<keyword evidence="5" id="KW-0964">Secreted</keyword>
<comment type="subcellular location">
    <subcellularLocation>
        <location evidence="1">Membrane</location>
        <topology evidence="1">Multi-pass membrane protein</topology>
    </subcellularLocation>
    <subcellularLocation>
        <location evidence="2">Secreted</location>
    </subcellularLocation>
</comment>
<evidence type="ECO:0000256" key="5">
    <source>
        <dbReference type="ARBA" id="ARBA00022525"/>
    </source>
</evidence>
<feature type="transmembrane region" description="Helical" evidence="10">
    <location>
        <begin position="430"/>
        <end position="447"/>
    </location>
</feature>
<keyword evidence="8 10" id="KW-1133">Transmembrane helix</keyword>
<evidence type="ECO:0000256" key="2">
    <source>
        <dbReference type="ARBA" id="ARBA00004613"/>
    </source>
</evidence>
<evidence type="ECO:0000313" key="14">
    <source>
        <dbReference type="Proteomes" id="UP000284657"/>
    </source>
</evidence>
<dbReference type="Gene3D" id="3.40.50.300">
    <property type="entry name" value="P-loop containing nucleotide triphosphate hydrolases"/>
    <property type="match status" value="1"/>
</dbReference>
<dbReference type="GO" id="GO:0005524">
    <property type="term" value="F:ATP binding"/>
    <property type="evidence" value="ECO:0007669"/>
    <property type="project" value="InterPro"/>
</dbReference>
<dbReference type="FunFam" id="3.40.50.300:FF:000528">
    <property type="entry name" value="ABC transporter G family member 31"/>
    <property type="match status" value="1"/>
</dbReference>
<feature type="transmembrane region" description="Helical" evidence="10">
    <location>
        <begin position="402"/>
        <end position="423"/>
    </location>
</feature>
<reference evidence="13 14" key="1">
    <citation type="submission" date="2018-07" db="EMBL/GenBank/DDBJ databases">
        <title>Genome sequencing of oomycete isolates from Chile give support for New Zealand origin for Phytophthora kernoviae and make available the first Nothophytophthora sp. genome.</title>
        <authorList>
            <person name="Studholme D.J."/>
            <person name="Sanfuentes E."/>
            <person name="Panda P."/>
            <person name="Hill R."/>
            <person name="Sambles C."/>
            <person name="Grant M."/>
            <person name="Williams N.M."/>
            <person name="Mcdougal R.L."/>
        </authorList>
    </citation>
    <scope>NUCLEOTIDE SEQUENCE [LARGE SCALE GENOMIC DNA]</scope>
    <source>
        <strain evidence="13">Chile7</strain>
    </source>
</reference>
<dbReference type="InterPro" id="IPR043926">
    <property type="entry name" value="ABCG_dom"/>
</dbReference>
<dbReference type="SUPFAM" id="SSF52540">
    <property type="entry name" value="P-loop containing nucleoside triphosphate hydrolases"/>
    <property type="match status" value="1"/>
</dbReference>
<feature type="chain" id="PRO_5018985302" description="ABC transporter domain-containing protein" evidence="11">
    <location>
        <begin position="24"/>
        <end position="463"/>
    </location>
</feature>
<comment type="caution">
    <text evidence="13">The sequence shown here is derived from an EMBL/GenBank/DDBJ whole genome shotgun (WGS) entry which is preliminary data.</text>
</comment>
<evidence type="ECO:0000313" key="13">
    <source>
        <dbReference type="EMBL" id="RLN65435.1"/>
    </source>
</evidence>
<dbReference type="Proteomes" id="UP000284657">
    <property type="component" value="Unassembled WGS sequence"/>
</dbReference>
<proteinExistence type="inferred from homology"/>
<dbReference type="InterPro" id="IPR003439">
    <property type="entry name" value="ABC_transporter-like_ATP-bd"/>
</dbReference>
<evidence type="ECO:0000256" key="6">
    <source>
        <dbReference type="ARBA" id="ARBA00022692"/>
    </source>
</evidence>
<dbReference type="Pfam" id="PF01061">
    <property type="entry name" value="ABC2_membrane"/>
    <property type="match status" value="1"/>
</dbReference>
<dbReference type="EMBL" id="MBAD02000596">
    <property type="protein sequence ID" value="RLN65435.1"/>
    <property type="molecule type" value="Genomic_DNA"/>
</dbReference>
<evidence type="ECO:0000256" key="1">
    <source>
        <dbReference type="ARBA" id="ARBA00004141"/>
    </source>
</evidence>
<keyword evidence="7 11" id="KW-0732">Signal</keyword>
<evidence type="ECO:0000256" key="3">
    <source>
        <dbReference type="ARBA" id="ARBA00010400"/>
    </source>
</evidence>
<evidence type="ECO:0000259" key="12">
    <source>
        <dbReference type="PROSITE" id="PS50893"/>
    </source>
</evidence>
<gene>
    <name evidence="13" type="ORF">BBJ29_009019</name>
</gene>
<keyword evidence="6 10" id="KW-0812">Transmembrane</keyword>
<protein>
    <recommendedName>
        <fullName evidence="12">ABC transporter domain-containing protein</fullName>
    </recommendedName>
</protein>
<name>A0A421G5X6_9STRA</name>
<evidence type="ECO:0000256" key="9">
    <source>
        <dbReference type="ARBA" id="ARBA00023136"/>
    </source>
</evidence>
<feature type="signal peptide" evidence="11">
    <location>
        <begin position="1"/>
        <end position="23"/>
    </location>
</feature>
<dbReference type="InterPro" id="IPR027417">
    <property type="entry name" value="P-loop_NTPase"/>
</dbReference>
<evidence type="ECO:0000256" key="7">
    <source>
        <dbReference type="ARBA" id="ARBA00022729"/>
    </source>
</evidence>
<comment type="similarity">
    <text evidence="3">Belongs to the RxLR effector family.</text>
</comment>
<keyword evidence="9 10" id="KW-0472">Membrane</keyword>
<feature type="domain" description="ABC transporter" evidence="12">
    <location>
        <begin position="35"/>
        <end position="305"/>
    </location>
</feature>
<dbReference type="GO" id="GO:0140359">
    <property type="term" value="F:ABC-type transporter activity"/>
    <property type="evidence" value="ECO:0007669"/>
    <property type="project" value="InterPro"/>
</dbReference>
<organism evidence="13 14">
    <name type="scientific">Phytophthora kernoviae</name>
    <dbReference type="NCBI Taxonomy" id="325452"/>
    <lineage>
        <taxon>Eukaryota</taxon>
        <taxon>Sar</taxon>
        <taxon>Stramenopiles</taxon>
        <taxon>Oomycota</taxon>
        <taxon>Peronosporomycetes</taxon>
        <taxon>Peronosporales</taxon>
        <taxon>Peronosporaceae</taxon>
        <taxon>Phytophthora</taxon>
    </lineage>
</organism>
<dbReference type="PROSITE" id="PS50893">
    <property type="entry name" value="ABC_TRANSPORTER_2"/>
    <property type="match status" value="1"/>
</dbReference>
<dbReference type="PANTHER" id="PTHR19241">
    <property type="entry name" value="ATP-BINDING CASSETTE TRANSPORTER"/>
    <property type="match status" value="1"/>
</dbReference>
<dbReference type="GO" id="GO:0016020">
    <property type="term" value="C:membrane"/>
    <property type="evidence" value="ECO:0007669"/>
    <property type="project" value="UniProtKB-SubCell"/>
</dbReference>
<dbReference type="InterPro" id="IPR013525">
    <property type="entry name" value="ABC2_TM"/>
</dbReference>
<dbReference type="Pfam" id="PF19055">
    <property type="entry name" value="ABC2_membrane_7"/>
    <property type="match status" value="1"/>
</dbReference>
<evidence type="ECO:0000256" key="10">
    <source>
        <dbReference type="SAM" id="Phobius"/>
    </source>
</evidence>
<dbReference type="InterPro" id="IPR031825">
    <property type="entry name" value="RXLR"/>
</dbReference>